<dbReference type="Gene3D" id="1.10.10.10">
    <property type="entry name" value="Winged helix-like DNA-binding domain superfamily/Winged helix DNA-binding domain"/>
    <property type="match status" value="1"/>
</dbReference>
<dbReference type="SMART" id="SM00421">
    <property type="entry name" value="HTH_LUXR"/>
    <property type="match status" value="1"/>
</dbReference>
<dbReference type="PROSITE" id="PS50043">
    <property type="entry name" value="HTH_LUXR_2"/>
    <property type="match status" value="1"/>
</dbReference>
<proteinExistence type="predicted"/>
<dbReference type="AlphaFoldDB" id="A0A2H1JMG2"/>
<accession>A0A2H1JMG2</accession>
<dbReference type="InterPro" id="IPR000792">
    <property type="entry name" value="Tscrpt_reg_LuxR_C"/>
</dbReference>
<reference evidence="6" key="1">
    <citation type="submission" date="2017-03" db="EMBL/GenBank/DDBJ databases">
        <authorList>
            <person name="Monnet C."/>
        </authorList>
    </citation>
    <scope>NUCLEOTIDE SEQUENCE [LARGE SCALE GENOMIC DNA]</scope>
    <source>
        <strain evidence="6">P10</strain>
    </source>
</reference>
<dbReference type="GO" id="GO:0006355">
    <property type="term" value="P:regulation of DNA-templated transcription"/>
    <property type="evidence" value="ECO:0007669"/>
    <property type="project" value="InterPro"/>
</dbReference>
<dbReference type="Proteomes" id="UP000234342">
    <property type="component" value="Unassembled WGS sequence"/>
</dbReference>
<keyword evidence="3" id="KW-0804">Transcription</keyword>
<dbReference type="SUPFAM" id="SSF52540">
    <property type="entry name" value="P-loop containing nucleoside triphosphate hydrolases"/>
    <property type="match status" value="1"/>
</dbReference>
<dbReference type="GO" id="GO:0003677">
    <property type="term" value="F:DNA binding"/>
    <property type="evidence" value="ECO:0007669"/>
    <property type="project" value="UniProtKB-KW"/>
</dbReference>
<dbReference type="PRINTS" id="PR00038">
    <property type="entry name" value="HTHLUXR"/>
</dbReference>
<dbReference type="InterPro" id="IPR016032">
    <property type="entry name" value="Sig_transdc_resp-reg_C-effctor"/>
</dbReference>
<gene>
    <name evidence="5" type="ORF">BANT10_02161</name>
</gene>
<dbReference type="RefSeq" id="WP_101643538.1">
    <property type="nucleotide sequence ID" value="NZ_FXZE01000008.1"/>
</dbReference>
<dbReference type="InterPro" id="IPR036388">
    <property type="entry name" value="WH-like_DNA-bd_sf"/>
</dbReference>
<dbReference type="EMBL" id="FXZE01000008">
    <property type="protein sequence ID" value="SMX88508.1"/>
    <property type="molecule type" value="Genomic_DNA"/>
</dbReference>
<evidence type="ECO:0000259" key="4">
    <source>
        <dbReference type="PROSITE" id="PS50043"/>
    </source>
</evidence>
<keyword evidence="2" id="KW-0238">DNA-binding</keyword>
<dbReference type="InterPro" id="IPR027417">
    <property type="entry name" value="P-loop_NTPase"/>
</dbReference>
<name>A0A2H1JMG2_9MICO</name>
<dbReference type="PANTHER" id="PTHR44688">
    <property type="entry name" value="DNA-BINDING TRANSCRIPTIONAL ACTIVATOR DEVR_DOSR"/>
    <property type="match status" value="1"/>
</dbReference>
<dbReference type="SUPFAM" id="SSF46894">
    <property type="entry name" value="C-terminal effector domain of the bipartite response regulators"/>
    <property type="match status" value="1"/>
</dbReference>
<organism evidence="5 6">
    <name type="scientific">Brevibacterium antiquum</name>
    <dbReference type="NCBI Taxonomy" id="234835"/>
    <lineage>
        <taxon>Bacteria</taxon>
        <taxon>Bacillati</taxon>
        <taxon>Actinomycetota</taxon>
        <taxon>Actinomycetes</taxon>
        <taxon>Micrococcales</taxon>
        <taxon>Brevibacteriaceae</taxon>
        <taxon>Brevibacterium</taxon>
    </lineage>
</organism>
<keyword evidence="1" id="KW-0805">Transcription regulation</keyword>
<evidence type="ECO:0000256" key="1">
    <source>
        <dbReference type="ARBA" id="ARBA00023015"/>
    </source>
</evidence>
<protein>
    <submittedName>
        <fullName evidence="5">Regulatory protein, luxR family</fullName>
    </submittedName>
</protein>
<feature type="domain" description="HTH luxR-type" evidence="4">
    <location>
        <begin position="806"/>
        <end position="871"/>
    </location>
</feature>
<evidence type="ECO:0000256" key="3">
    <source>
        <dbReference type="ARBA" id="ARBA00023163"/>
    </source>
</evidence>
<dbReference type="CDD" id="cd06170">
    <property type="entry name" value="LuxR_C_like"/>
    <property type="match status" value="1"/>
</dbReference>
<evidence type="ECO:0000256" key="2">
    <source>
        <dbReference type="ARBA" id="ARBA00023125"/>
    </source>
</evidence>
<dbReference type="PANTHER" id="PTHR44688:SF16">
    <property type="entry name" value="DNA-BINDING TRANSCRIPTIONAL ACTIVATOR DEVR_DOSR"/>
    <property type="match status" value="1"/>
</dbReference>
<dbReference type="Pfam" id="PF00196">
    <property type="entry name" value="GerE"/>
    <property type="match status" value="1"/>
</dbReference>
<evidence type="ECO:0000313" key="5">
    <source>
        <dbReference type="EMBL" id="SMX88508.1"/>
    </source>
</evidence>
<keyword evidence="6" id="KW-1185">Reference proteome</keyword>
<evidence type="ECO:0000313" key="6">
    <source>
        <dbReference type="Proteomes" id="UP000234342"/>
    </source>
</evidence>
<sequence>MTRQRAFSRPPLFGRAGELRIMEESLTDSSMVGILVEGDVGMGKTRLAEEVHRRRGGKEHWLRADRVLREIPFGVFGMIVDLDEPGGLPGRVISAVTGDDAVPVVYVDDAHHLDEYSLRMLTQLAAAGTIRLVATTGHSVGDEFWPFADLVDEQVLAQMVLEPLTPEDLRTAVEYSFGGIAAQGVLDIVDFHSGRNPGQLLELLEYCRRKNRLLSRNGVLVLDGLDTDFDARARDFARIDLDQYSMAEKDALELVIMAGEIDIDLMLSIGLGSAADRLVDVDELRILGDTTRVYVAREHHASETIRYSAPIGRSRKWYGIVRDYPDHPSRRSRMLRTEWALECGVAVDERQVIEAAMIAIEIGDWHRALRIMSDVRADRLSAPELYELACLYCNVGQVALGLDLLAHCLHKACCPGLVVAAAVLWANRKVSHRTVALEASDFTAALDRIAAHERDCCTEESCRLNEKSPDQETTRRFAAESLDDATARTLLQMLESVVGTHGQQDGDLLRQQALDASLPDVYRMGVALLCASLDLEQGRIGRADEVLTLVKRELPTVGMGTVVLRMLDARVLLEQGDVNAARRSLQMPQSNDIAHIASQSGTSDMMAAEISLLEGNLDAALRSARAGVEALDHWKQFSLLAAALGVAQYVSTLSGETDLAEDFDVRFARLARSGLQIESRRALVFTLISRWLRTSDPESERQLRQLLDDAERDQAYGLSAQIRFLLFRHLGEVDVEQMRRLSGLGEGPAFRTLGAVGEALWKKDAAALLRIADAERSSAPDVAARCVQMAKDRLHHRGSVPFSRGSNDLSVELTEREREICGFLVRGMSNAEIAERLGAAVRTVEGHAYRLYQKLGVTRRHQVAEALARLNIEAVGAAKQESENS</sequence>